<dbReference type="SUPFAM" id="SSF52833">
    <property type="entry name" value="Thioredoxin-like"/>
    <property type="match status" value="1"/>
</dbReference>
<gene>
    <name evidence="1" type="primary">ytxJ</name>
    <name evidence="1" type="ORF">P9271_07750</name>
</gene>
<dbReference type="Proteomes" id="UP001342826">
    <property type="component" value="Unassembled WGS sequence"/>
</dbReference>
<keyword evidence="2" id="KW-1185">Reference proteome</keyword>
<comment type="caution">
    <text evidence="1">The sequence shown here is derived from an EMBL/GenBank/DDBJ whole genome shotgun (WGS) entry which is preliminary data.</text>
</comment>
<dbReference type="Gene3D" id="3.40.30.10">
    <property type="entry name" value="Glutaredoxin"/>
    <property type="match status" value="1"/>
</dbReference>
<dbReference type="EMBL" id="JARTFS010000005">
    <property type="protein sequence ID" value="MED4401228.1"/>
    <property type="molecule type" value="Genomic_DNA"/>
</dbReference>
<proteinExistence type="predicted"/>
<name>A0ABU6NVR9_9BACI</name>
<reference evidence="1 2" key="1">
    <citation type="submission" date="2023-03" db="EMBL/GenBank/DDBJ databases">
        <title>Bacillus Genome Sequencing.</title>
        <authorList>
            <person name="Dunlap C."/>
        </authorList>
    </citation>
    <scope>NUCLEOTIDE SEQUENCE [LARGE SCALE GENOMIC DNA]</scope>
    <source>
        <strain evidence="1 2">NRS-1717</strain>
    </source>
</reference>
<sequence length="109" mass="12839">MNKIIIETVEQFKELENKHDTFLFFKNSVTCPISQGAFDEFNQFISEHKEVPAYYLNVQTARELSNYIAETFQIKHESPQILLIKNKEVIWNTSHSNITYDKLKKAVLQ</sequence>
<dbReference type="Pfam" id="PF11009">
    <property type="entry name" value="BrxC"/>
    <property type="match status" value="1"/>
</dbReference>
<dbReference type="NCBIfam" id="TIGR04019">
    <property type="entry name" value="B_thiol_YtxJ"/>
    <property type="match status" value="1"/>
</dbReference>
<dbReference type="GeneID" id="301141660"/>
<dbReference type="RefSeq" id="WP_066230973.1">
    <property type="nucleotide sequence ID" value="NZ_JARTFQ010000007.1"/>
</dbReference>
<dbReference type="InterPro" id="IPR022551">
    <property type="entry name" value="BrxC"/>
</dbReference>
<dbReference type="InterPro" id="IPR036249">
    <property type="entry name" value="Thioredoxin-like_sf"/>
</dbReference>
<evidence type="ECO:0000313" key="1">
    <source>
        <dbReference type="EMBL" id="MED4401228.1"/>
    </source>
</evidence>
<evidence type="ECO:0000313" key="2">
    <source>
        <dbReference type="Proteomes" id="UP001342826"/>
    </source>
</evidence>
<accession>A0ABU6NVR9</accession>
<protein>
    <submittedName>
        <fullName evidence="1">Bacillithiol system redox-active protein YtxJ</fullName>
    </submittedName>
</protein>
<organism evidence="1 2">
    <name type="scientific">Metabacillus fastidiosus</name>
    <dbReference type="NCBI Taxonomy" id="1458"/>
    <lineage>
        <taxon>Bacteria</taxon>
        <taxon>Bacillati</taxon>
        <taxon>Bacillota</taxon>
        <taxon>Bacilli</taxon>
        <taxon>Bacillales</taxon>
        <taxon>Bacillaceae</taxon>
        <taxon>Metabacillus</taxon>
    </lineage>
</organism>